<organism evidence="5 6">
    <name type="scientific">Evtepia gabavorous</name>
    <dbReference type="NCBI Taxonomy" id="2211183"/>
    <lineage>
        <taxon>Bacteria</taxon>
        <taxon>Bacillati</taxon>
        <taxon>Bacillota</taxon>
        <taxon>Clostridia</taxon>
        <taxon>Eubacteriales</taxon>
        <taxon>Evtepia</taxon>
    </lineage>
</organism>
<accession>A0A3E2B4S1</accession>
<dbReference type="InterPro" id="IPR006179">
    <property type="entry name" value="5_nucleotidase/apyrase"/>
</dbReference>
<dbReference type="PROSITE" id="PS51272">
    <property type="entry name" value="SLH"/>
    <property type="match status" value="3"/>
</dbReference>
<protein>
    <submittedName>
        <fullName evidence="5">Bifunctional metallophosphatase/5'-nucleotidase</fullName>
    </submittedName>
</protein>
<dbReference type="EMBL" id="QQRQ01000005">
    <property type="protein sequence ID" value="RFT06997.1"/>
    <property type="molecule type" value="Genomic_DNA"/>
</dbReference>
<dbReference type="RefSeq" id="WP_117141946.1">
    <property type="nucleotide sequence ID" value="NZ_CAKXKJ010000004.1"/>
</dbReference>
<dbReference type="Pfam" id="PF02872">
    <property type="entry name" value="5_nucleotid_C"/>
    <property type="match status" value="1"/>
</dbReference>
<reference evidence="5 6" key="1">
    <citation type="submission" date="2018-07" db="EMBL/GenBank/DDBJ databases">
        <title>GABA Modulating Bacteria of the Human Gut Microbiota.</title>
        <authorList>
            <person name="Strandwitz P."/>
            <person name="Kim K.H."/>
            <person name="Terekhova D."/>
            <person name="Liu J.K."/>
            <person name="Sharma A."/>
            <person name="Levering J."/>
            <person name="Mcdonald D."/>
            <person name="Dietrich D."/>
            <person name="Ramadhar T.R."/>
            <person name="Lekbua A."/>
            <person name="Mroue N."/>
            <person name="Liston C."/>
            <person name="Stewart E.J."/>
            <person name="Dubin M.J."/>
            <person name="Zengler K."/>
            <person name="Knight R."/>
            <person name="Gilbert J.A."/>
            <person name="Clardy J."/>
            <person name="Lewis K."/>
        </authorList>
    </citation>
    <scope>NUCLEOTIDE SEQUENCE [LARGE SCALE GENOMIC DNA]</scope>
    <source>
        <strain evidence="5 6">KLE1738</strain>
    </source>
</reference>
<feature type="domain" description="SLH" evidence="4">
    <location>
        <begin position="534"/>
        <end position="592"/>
    </location>
</feature>
<evidence type="ECO:0000256" key="2">
    <source>
        <dbReference type="ARBA" id="ARBA00022737"/>
    </source>
</evidence>
<comment type="similarity">
    <text evidence="3">Belongs to the 5'-nucleotidase family.</text>
</comment>
<dbReference type="InterPro" id="IPR001119">
    <property type="entry name" value="SLH_dom"/>
</dbReference>
<feature type="domain" description="SLH" evidence="4">
    <location>
        <begin position="593"/>
        <end position="656"/>
    </location>
</feature>
<keyword evidence="1 3" id="KW-0732">Signal</keyword>
<dbReference type="SUPFAM" id="SSF55816">
    <property type="entry name" value="5'-nucleotidase (syn. UDP-sugar hydrolase), C-terminal domain"/>
    <property type="match status" value="1"/>
</dbReference>
<keyword evidence="3" id="KW-0378">Hydrolase</keyword>
<dbReference type="PANTHER" id="PTHR11575">
    <property type="entry name" value="5'-NUCLEOTIDASE-RELATED"/>
    <property type="match status" value="1"/>
</dbReference>
<dbReference type="Proteomes" id="UP000260649">
    <property type="component" value="Unassembled WGS sequence"/>
</dbReference>
<name>A0A3E2B4S1_9FIRM</name>
<dbReference type="GeneID" id="97995036"/>
<evidence type="ECO:0000313" key="6">
    <source>
        <dbReference type="Proteomes" id="UP000260649"/>
    </source>
</evidence>
<dbReference type="PANTHER" id="PTHR11575:SF24">
    <property type="entry name" value="5'-NUCLEOTIDASE"/>
    <property type="match status" value="1"/>
</dbReference>
<feature type="signal peptide" evidence="3">
    <location>
        <begin position="1"/>
        <end position="26"/>
    </location>
</feature>
<evidence type="ECO:0000256" key="1">
    <source>
        <dbReference type="ARBA" id="ARBA00022729"/>
    </source>
</evidence>
<dbReference type="Gene3D" id="3.60.21.10">
    <property type="match status" value="1"/>
</dbReference>
<keyword evidence="2" id="KW-0677">Repeat</keyword>
<keyword evidence="3" id="KW-0547">Nucleotide-binding</keyword>
<feature type="domain" description="SLH" evidence="4">
    <location>
        <begin position="660"/>
        <end position="715"/>
    </location>
</feature>
<dbReference type="GO" id="GO:0009166">
    <property type="term" value="P:nucleotide catabolic process"/>
    <property type="evidence" value="ECO:0007669"/>
    <property type="project" value="InterPro"/>
</dbReference>
<dbReference type="SUPFAM" id="SSF56300">
    <property type="entry name" value="Metallo-dependent phosphatases"/>
    <property type="match status" value="1"/>
</dbReference>
<dbReference type="Pfam" id="PF00395">
    <property type="entry name" value="SLH"/>
    <property type="match status" value="3"/>
</dbReference>
<feature type="chain" id="PRO_5017494048" evidence="3">
    <location>
        <begin position="27"/>
        <end position="715"/>
    </location>
</feature>
<dbReference type="OrthoDB" id="7820733at2"/>
<gene>
    <name evidence="5" type="ORF">DV520_04705</name>
</gene>
<dbReference type="InterPro" id="IPR029052">
    <property type="entry name" value="Metallo-depent_PP-like"/>
</dbReference>
<dbReference type="Pfam" id="PF00149">
    <property type="entry name" value="Metallophos"/>
    <property type="match status" value="1"/>
</dbReference>
<sequence>MKLWKKFSALFLALVMVLALAIPAGATETEQDLTGHIVILHTNDVHGAIGEYAKVAALKQAYQAAGAYVLLADAGDFIQGDPTVSASQGKTAIELMNLAGYDVAAPGNHEFDYGYPNLKTLAGEADFPILAANVRYDNAAALGDQTTFTTTDGKKIGIFGLDTPETATKAHPDKIKGVSFLAAQEMFDCAQAQVDALKADGCDYIICLGHLGIDAESTGNRSIDLLEKVTGIDVFIDGHSHSTLEEIKEATNGTGKVGDTVLTSTGTKLANVGMVDISPDGTISTSSLATSELTVTPDAKVAARAEEIQKEIDADYGTVFAKTEVALDGEKANVRTGETNLGDLIADAMLWQAGLLDEGVDAAVTNGGGIRASIAAGDITKKDINTVLPFGNTLYVVKVTGAELLEALEASTYCTPEAIGGFPQVAGIEFTVNTGAQFDTKELYPGSTYGKPASINRVMIQTVGGEAFNPEETYTIVTNDFMGAGGDTYYAFKAASSGYDSGVPLDEVVMDYITSELKGVVSKAQYGETDNRIHTISYNDVKAGDWYANAVNYVTLTGLMNGTGDGFSPNLAINRGMMVTVLYRMAGSPEVTAENPFTDVPADTWYTDAVIWASENGITAGTSETTFSPTNSLTREQLATFFYRFADFENPDPIEITGDLTGFTDAGQVASYATDAMKWAIGEGLISGTTETTLSPKATATRAQVATILMRYTAE</sequence>
<evidence type="ECO:0000256" key="3">
    <source>
        <dbReference type="RuleBase" id="RU362119"/>
    </source>
</evidence>
<evidence type="ECO:0000259" key="4">
    <source>
        <dbReference type="PROSITE" id="PS51272"/>
    </source>
</evidence>
<proteinExistence type="inferred from homology"/>
<dbReference type="InterPro" id="IPR004843">
    <property type="entry name" value="Calcineurin-like_PHP"/>
</dbReference>
<dbReference type="InterPro" id="IPR036907">
    <property type="entry name" value="5'-Nucleotdase_C_sf"/>
</dbReference>
<comment type="caution">
    <text evidence="5">The sequence shown here is derived from an EMBL/GenBank/DDBJ whole genome shotgun (WGS) entry which is preliminary data.</text>
</comment>
<dbReference type="GO" id="GO:0016787">
    <property type="term" value="F:hydrolase activity"/>
    <property type="evidence" value="ECO:0007669"/>
    <property type="project" value="UniProtKB-KW"/>
</dbReference>
<dbReference type="InterPro" id="IPR008334">
    <property type="entry name" value="5'-Nucleotdase_C"/>
</dbReference>
<dbReference type="PRINTS" id="PR01607">
    <property type="entry name" value="APYRASEFAMLY"/>
</dbReference>
<evidence type="ECO:0000313" key="5">
    <source>
        <dbReference type="EMBL" id="RFT06997.1"/>
    </source>
</evidence>
<dbReference type="GO" id="GO:0000166">
    <property type="term" value="F:nucleotide binding"/>
    <property type="evidence" value="ECO:0007669"/>
    <property type="project" value="UniProtKB-KW"/>
</dbReference>
<dbReference type="AlphaFoldDB" id="A0A3E2B4S1"/>
<keyword evidence="6" id="KW-1185">Reference proteome</keyword>
<dbReference type="CDD" id="cd00845">
    <property type="entry name" value="MPP_UshA_N_like"/>
    <property type="match status" value="1"/>
</dbReference>
<dbReference type="Gene3D" id="3.90.780.10">
    <property type="entry name" value="5'-Nucleotidase, C-terminal domain"/>
    <property type="match status" value="1"/>
</dbReference>